<evidence type="ECO:0000256" key="1">
    <source>
        <dbReference type="SAM" id="Phobius"/>
    </source>
</evidence>
<organism evidence="2 3">
    <name type="scientific">Brachionus plicatilis</name>
    <name type="common">Marine rotifer</name>
    <name type="synonym">Brachionus muelleri</name>
    <dbReference type="NCBI Taxonomy" id="10195"/>
    <lineage>
        <taxon>Eukaryota</taxon>
        <taxon>Metazoa</taxon>
        <taxon>Spiralia</taxon>
        <taxon>Gnathifera</taxon>
        <taxon>Rotifera</taxon>
        <taxon>Eurotatoria</taxon>
        <taxon>Monogononta</taxon>
        <taxon>Pseudotrocha</taxon>
        <taxon>Ploima</taxon>
        <taxon>Brachionidae</taxon>
        <taxon>Brachionus</taxon>
    </lineage>
</organism>
<gene>
    <name evidence="2" type="ORF">BpHYR1_024710</name>
</gene>
<reference evidence="2 3" key="1">
    <citation type="journal article" date="2018" name="Sci. Rep.">
        <title>Genomic signatures of local adaptation to the degree of environmental predictability in rotifers.</title>
        <authorList>
            <person name="Franch-Gras L."/>
            <person name="Hahn C."/>
            <person name="Garcia-Roger E.M."/>
            <person name="Carmona M.J."/>
            <person name="Serra M."/>
            <person name="Gomez A."/>
        </authorList>
    </citation>
    <scope>NUCLEOTIDE SEQUENCE [LARGE SCALE GENOMIC DNA]</scope>
    <source>
        <strain evidence="2">HYR1</strain>
    </source>
</reference>
<evidence type="ECO:0000313" key="3">
    <source>
        <dbReference type="Proteomes" id="UP000276133"/>
    </source>
</evidence>
<dbReference type="Proteomes" id="UP000276133">
    <property type="component" value="Unassembled WGS sequence"/>
</dbReference>
<protein>
    <submittedName>
        <fullName evidence="2">Uncharacterized protein</fullName>
    </submittedName>
</protein>
<evidence type="ECO:0000313" key="2">
    <source>
        <dbReference type="EMBL" id="RNA33080.1"/>
    </source>
</evidence>
<keyword evidence="1" id="KW-1133">Transmembrane helix</keyword>
<feature type="transmembrane region" description="Helical" evidence="1">
    <location>
        <begin position="21"/>
        <end position="41"/>
    </location>
</feature>
<name>A0A3M7SC39_BRAPC</name>
<proteinExistence type="predicted"/>
<keyword evidence="1" id="KW-0472">Membrane</keyword>
<keyword evidence="3" id="KW-1185">Reference proteome</keyword>
<comment type="caution">
    <text evidence="2">The sequence shown here is derived from an EMBL/GenBank/DDBJ whole genome shotgun (WGS) entry which is preliminary data.</text>
</comment>
<accession>A0A3M7SC39</accession>
<dbReference type="AlphaFoldDB" id="A0A3M7SC39"/>
<dbReference type="EMBL" id="REGN01001705">
    <property type="protein sequence ID" value="RNA33080.1"/>
    <property type="molecule type" value="Genomic_DNA"/>
</dbReference>
<sequence length="61" mass="7301">MRKHHKFDALDYFLIRKFEGVCLGISFINFTSLFLVFWLSIQKFSDDLILYQPKLLLLEMG</sequence>
<keyword evidence="1" id="KW-0812">Transmembrane</keyword>